<dbReference type="Gene3D" id="3.10.490.10">
    <property type="entry name" value="Gamma-glutamyl cyclotransferase-like"/>
    <property type="match status" value="1"/>
</dbReference>
<dbReference type="SUPFAM" id="SSF110857">
    <property type="entry name" value="Gamma-glutamyl cyclotransferase-like"/>
    <property type="match status" value="1"/>
</dbReference>
<proteinExistence type="inferred from homology"/>
<keyword evidence="4" id="KW-1185">Reference proteome</keyword>
<dbReference type="InterPro" id="IPR045038">
    <property type="entry name" value="AIG2-like"/>
</dbReference>
<sequence length="178" mass="21216">MSVAEMRMLRWMSGHTRMDRIRNEVIRSKVGVAPIEDKVRENHLRWYGHVQRRSLDAPVRAWESIQIPSTRRVLMGITDPELYILDTFEDVEYERRTVEVSLKDSSENLLAHAYVWSNKDDPNLYGEWDFEEWKRLHMNDFVKMTMEFMEELDLAESKTRVATYESFFQQNGDNHPAS</sequence>
<dbReference type="PANTHER" id="PTHR31544:SF2">
    <property type="entry name" value="AIG2-LIKE PROTEIN D"/>
    <property type="match status" value="1"/>
</dbReference>
<dbReference type="Proteomes" id="UP000030645">
    <property type="component" value="Unassembled WGS sequence"/>
</dbReference>
<dbReference type="eggNOG" id="ENOG502RXRF">
    <property type="taxonomic scope" value="Eukaryota"/>
</dbReference>
<name>W9SY61_9ROSA</name>
<evidence type="ECO:0000313" key="4">
    <source>
        <dbReference type="Proteomes" id="UP000030645"/>
    </source>
</evidence>
<dbReference type="InterPro" id="IPR036568">
    <property type="entry name" value="GGCT-like_sf"/>
</dbReference>
<dbReference type="Gene3D" id="6.10.250.210">
    <property type="match status" value="1"/>
</dbReference>
<dbReference type="InterPro" id="IPR009288">
    <property type="entry name" value="AIG2-like_dom"/>
</dbReference>
<organism evidence="3 4">
    <name type="scientific">Morus notabilis</name>
    <dbReference type="NCBI Taxonomy" id="981085"/>
    <lineage>
        <taxon>Eukaryota</taxon>
        <taxon>Viridiplantae</taxon>
        <taxon>Streptophyta</taxon>
        <taxon>Embryophyta</taxon>
        <taxon>Tracheophyta</taxon>
        <taxon>Spermatophyta</taxon>
        <taxon>Magnoliopsida</taxon>
        <taxon>eudicotyledons</taxon>
        <taxon>Gunneridae</taxon>
        <taxon>Pentapetalae</taxon>
        <taxon>rosids</taxon>
        <taxon>fabids</taxon>
        <taxon>Rosales</taxon>
        <taxon>Moraceae</taxon>
        <taxon>Moreae</taxon>
        <taxon>Morus</taxon>
    </lineage>
</organism>
<comment type="similarity">
    <text evidence="1">Belongs to the gamma-glutamylcyclotransferase family.</text>
</comment>
<dbReference type="Pfam" id="PF06094">
    <property type="entry name" value="GGACT"/>
    <property type="match status" value="1"/>
</dbReference>
<protein>
    <recommendedName>
        <fullName evidence="2">Gamma-glutamylcyclotransferase AIG2-like domain-containing protein</fullName>
    </recommendedName>
</protein>
<dbReference type="EMBL" id="KE346312">
    <property type="protein sequence ID" value="EXC32766.1"/>
    <property type="molecule type" value="Genomic_DNA"/>
</dbReference>
<accession>W9SY61</accession>
<evidence type="ECO:0000256" key="1">
    <source>
        <dbReference type="ARBA" id="ARBA00008861"/>
    </source>
</evidence>
<dbReference type="AlphaFoldDB" id="W9SY61"/>
<evidence type="ECO:0000313" key="3">
    <source>
        <dbReference type="EMBL" id="EXC32766.1"/>
    </source>
</evidence>
<dbReference type="PANTHER" id="PTHR31544">
    <property type="entry name" value="AIG2-LIKE PROTEIN D"/>
    <property type="match status" value="1"/>
</dbReference>
<evidence type="ECO:0000259" key="2">
    <source>
        <dbReference type="Pfam" id="PF06094"/>
    </source>
</evidence>
<feature type="domain" description="Gamma-glutamylcyclotransferase AIG2-like" evidence="2">
    <location>
        <begin position="73"/>
        <end position="129"/>
    </location>
</feature>
<reference evidence="4" key="1">
    <citation type="submission" date="2013-01" db="EMBL/GenBank/DDBJ databases">
        <title>Draft Genome Sequence of a Mulberry Tree, Morus notabilis C.K. Schneid.</title>
        <authorList>
            <person name="He N."/>
            <person name="Zhao S."/>
        </authorList>
    </citation>
    <scope>NUCLEOTIDE SEQUENCE</scope>
</reference>
<gene>
    <name evidence="3" type="ORF">L484_019880</name>
</gene>